<protein>
    <submittedName>
        <fullName evidence="1">Uncharacterized protein</fullName>
    </submittedName>
</protein>
<dbReference type="EMBL" id="CM023489">
    <property type="protein sequence ID" value="KAH6921720.1"/>
    <property type="molecule type" value="Genomic_DNA"/>
</dbReference>
<name>A0ACB7RHS4_HYAAI</name>
<evidence type="ECO:0000313" key="1">
    <source>
        <dbReference type="EMBL" id="KAH6921720.1"/>
    </source>
</evidence>
<comment type="caution">
    <text evidence="1">The sequence shown here is derived from an EMBL/GenBank/DDBJ whole genome shotgun (WGS) entry which is preliminary data.</text>
</comment>
<organism evidence="1 2">
    <name type="scientific">Hyalomma asiaticum</name>
    <name type="common">Tick</name>
    <dbReference type="NCBI Taxonomy" id="266040"/>
    <lineage>
        <taxon>Eukaryota</taxon>
        <taxon>Metazoa</taxon>
        <taxon>Ecdysozoa</taxon>
        <taxon>Arthropoda</taxon>
        <taxon>Chelicerata</taxon>
        <taxon>Arachnida</taxon>
        <taxon>Acari</taxon>
        <taxon>Parasitiformes</taxon>
        <taxon>Ixodida</taxon>
        <taxon>Ixodoidea</taxon>
        <taxon>Ixodidae</taxon>
        <taxon>Hyalomminae</taxon>
        <taxon>Hyalomma</taxon>
    </lineage>
</organism>
<evidence type="ECO:0000313" key="2">
    <source>
        <dbReference type="Proteomes" id="UP000821845"/>
    </source>
</evidence>
<proteinExistence type="predicted"/>
<accession>A0ACB7RHS4</accession>
<keyword evidence="2" id="KW-1185">Reference proteome</keyword>
<reference evidence="1" key="1">
    <citation type="submission" date="2020-05" db="EMBL/GenBank/DDBJ databases">
        <title>Large-scale comparative analyses of tick genomes elucidate their genetic diversity and vector capacities.</title>
        <authorList>
            <person name="Jia N."/>
            <person name="Wang J."/>
            <person name="Shi W."/>
            <person name="Du L."/>
            <person name="Sun Y."/>
            <person name="Zhan W."/>
            <person name="Jiang J."/>
            <person name="Wang Q."/>
            <person name="Zhang B."/>
            <person name="Ji P."/>
            <person name="Sakyi L.B."/>
            <person name="Cui X."/>
            <person name="Yuan T."/>
            <person name="Jiang B."/>
            <person name="Yang W."/>
            <person name="Lam T.T.-Y."/>
            <person name="Chang Q."/>
            <person name="Ding S."/>
            <person name="Wang X."/>
            <person name="Zhu J."/>
            <person name="Ruan X."/>
            <person name="Zhao L."/>
            <person name="Wei J."/>
            <person name="Que T."/>
            <person name="Du C."/>
            <person name="Cheng J."/>
            <person name="Dai P."/>
            <person name="Han X."/>
            <person name="Huang E."/>
            <person name="Gao Y."/>
            <person name="Liu J."/>
            <person name="Shao H."/>
            <person name="Ye R."/>
            <person name="Li L."/>
            <person name="Wei W."/>
            <person name="Wang X."/>
            <person name="Wang C."/>
            <person name="Yang T."/>
            <person name="Huo Q."/>
            <person name="Li W."/>
            <person name="Guo W."/>
            <person name="Chen H."/>
            <person name="Zhou L."/>
            <person name="Ni X."/>
            <person name="Tian J."/>
            <person name="Zhou Y."/>
            <person name="Sheng Y."/>
            <person name="Liu T."/>
            <person name="Pan Y."/>
            <person name="Xia L."/>
            <person name="Li J."/>
            <person name="Zhao F."/>
            <person name="Cao W."/>
        </authorList>
    </citation>
    <scope>NUCLEOTIDE SEQUENCE</scope>
    <source>
        <strain evidence="1">Hyas-2018</strain>
    </source>
</reference>
<dbReference type="Proteomes" id="UP000821845">
    <property type="component" value="Chromosome 9"/>
</dbReference>
<gene>
    <name evidence="1" type="ORF">HPB50_004313</name>
</gene>
<sequence length="435" mass="46597">MIISASHSQAKGFPSAYSVGHLQKGCVETDEPYFPAVSPYLRDVDIRTMQQAEEIMSTLLNDYQKSTICDVRLEDYLIDECQLLPTPPRSPERSDRSSSSSSSDSDGRISIASVHGACSDAGEGALSAAWSNFEMDEAEVAELCPDVATSAEEMETLRAIMFEHDDFIDTLLKDESMLNSVFGGCDTAAPVDDFETGFEDVQEEDVKEVVGPIILPHSTVDPYDSLGPEERQRRELMHDCMWSGTCTTDCKQKDLKKYENGTITPFDDDMAVSSGTSALRPNDVLDMRTAPFATTSPCSGRIAGDTTTETAVPATSPLKAPAVVPVSADDVLVAGPCVDPCAVLSYTPLSDHSYHQATSSAPPTPPDSPKAVSQQSSSSGTSATSRGGGGGSAGVGQLTLYRSQNGHWQRSSMVMSDTPSESGEFRFFVSLSEIV</sequence>